<dbReference type="Pfam" id="PF00176">
    <property type="entry name" value="SNF2-rel_dom"/>
    <property type="match status" value="1"/>
</dbReference>
<organism evidence="2">
    <name type="scientific">marine sediment metagenome</name>
    <dbReference type="NCBI Taxonomy" id="412755"/>
    <lineage>
        <taxon>unclassified sequences</taxon>
        <taxon>metagenomes</taxon>
        <taxon>ecological metagenomes</taxon>
    </lineage>
</organism>
<feature type="domain" description="Helicase ATP-binding" evidence="1">
    <location>
        <begin position="1"/>
        <end position="111"/>
    </location>
</feature>
<dbReference type="AlphaFoldDB" id="X1IBQ2"/>
<sequence length="194" mass="22616">DEKSLVVDGTPNKRDRIYKQYLKRDILFLIFSYETFRVDFEKLKEIGILNNGNEGVGMIILDEIQKVKNVRAQISKAVKNAQVRFGIGLTGTPVYNRPEDIFGPMHIISPGLLGSNYWRFMDRYLVKGGYGDHQIVSYQNLEELKSKVESVSIRRLKEEILNLPEKTYEDLLCEMIDPKQKEAYESMREELFAW</sequence>
<dbReference type="PANTHER" id="PTHR45629:SF7">
    <property type="entry name" value="DNA EXCISION REPAIR PROTEIN ERCC-6-RELATED"/>
    <property type="match status" value="1"/>
</dbReference>
<gene>
    <name evidence="2" type="ORF">S03H2_66244</name>
</gene>
<feature type="non-terminal residue" evidence="2">
    <location>
        <position position="194"/>
    </location>
</feature>
<evidence type="ECO:0000259" key="1">
    <source>
        <dbReference type="PROSITE" id="PS51192"/>
    </source>
</evidence>
<dbReference type="InterPro" id="IPR027417">
    <property type="entry name" value="P-loop_NTPase"/>
</dbReference>
<reference evidence="2" key="1">
    <citation type="journal article" date="2014" name="Front. Microbiol.">
        <title>High frequency of phylogenetically diverse reductive dehalogenase-homologous genes in deep subseafloor sedimentary metagenomes.</title>
        <authorList>
            <person name="Kawai M."/>
            <person name="Futagami T."/>
            <person name="Toyoda A."/>
            <person name="Takaki Y."/>
            <person name="Nishi S."/>
            <person name="Hori S."/>
            <person name="Arai W."/>
            <person name="Tsubouchi T."/>
            <person name="Morono Y."/>
            <person name="Uchiyama I."/>
            <person name="Ito T."/>
            <person name="Fujiyama A."/>
            <person name="Inagaki F."/>
            <person name="Takami H."/>
        </authorList>
    </citation>
    <scope>NUCLEOTIDE SEQUENCE</scope>
    <source>
        <strain evidence="2">Expedition CK06-06</strain>
    </source>
</reference>
<dbReference type="InterPro" id="IPR014001">
    <property type="entry name" value="Helicase_ATP-bd"/>
</dbReference>
<dbReference type="Gene3D" id="3.40.50.10810">
    <property type="entry name" value="Tandem AAA-ATPase domain"/>
    <property type="match status" value="1"/>
</dbReference>
<dbReference type="PROSITE" id="PS51192">
    <property type="entry name" value="HELICASE_ATP_BIND_1"/>
    <property type="match status" value="1"/>
</dbReference>
<dbReference type="InterPro" id="IPR050496">
    <property type="entry name" value="SNF2_RAD54_helicase_repair"/>
</dbReference>
<dbReference type="GO" id="GO:0005524">
    <property type="term" value="F:ATP binding"/>
    <property type="evidence" value="ECO:0007669"/>
    <property type="project" value="InterPro"/>
</dbReference>
<dbReference type="InterPro" id="IPR038718">
    <property type="entry name" value="SNF2-like_sf"/>
</dbReference>
<comment type="caution">
    <text evidence="2">The sequence shown here is derived from an EMBL/GenBank/DDBJ whole genome shotgun (WGS) entry which is preliminary data.</text>
</comment>
<accession>X1IBQ2</accession>
<dbReference type="SUPFAM" id="SSF52540">
    <property type="entry name" value="P-loop containing nucleoside triphosphate hydrolases"/>
    <property type="match status" value="1"/>
</dbReference>
<protein>
    <recommendedName>
        <fullName evidence="1">Helicase ATP-binding domain-containing protein</fullName>
    </recommendedName>
</protein>
<feature type="non-terminal residue" evidence="2">
    <location>
        <position position="1"/>
    </location>
</feature>
<proteinExistence type="predicted"/>
<dbReference type="PANTHER" id="PTHR45629">
    <property type="entry name" value="SNF2/RAD54 FAMILY MEMBER"/>
    <property type="match status" value="1"/>
</dbReference>
<dbReference type="InterPro" id="IPR000330">
    <property type="entry name" value="SNF2_N"/>
</dbReference>
<name>X1IBQ2_9ZZZZ</name>
<dbReference type="EMBL" id="BARU01043230">
    <property type="protein sequence ID" value="GAH79117.1"/>
    <property type="molecule type" value="Genomic_DNA"/>
</dbReference>
<evidence type="ECO:0000313" key="2">
    <source>
        <dbReference type="EMBL" id="GAH79117.1"/>
    </source>
</evidence>